<keyword evidence="1" id="KW-0472">Membrane</keyword>
<reference evidence="2" key="1">
    <citation type="submission" date="2022-04" db="EMBL/GenBank/DDBJ databases">
        <title>A functionally conserved STORR gene fusion in Papaver species that diverged 16.8 million years ago.</title>
        <authorList>
            <person name="Catania T."/>
        </authorList>
    </citation>
    <scope>NUCLEOTIDE SEQUENCE</scope>
    <source>
        <strain evidence="2">S-188037</strain>
    </source>
</reference>
<evidence type="ECO:0000313" key="3">
    <source>
        <dbReference type="Proteomes" id="UP001202328"/>
    </source>
</evidence>
<protein>
    <submittedName>
        <fullName evidence="2">Uncharacterized protein</fullName>
    </submittedName>
</protein>
<name>A0AAD4SSV4_9MAGN</name>
<comment type="caution">
    <text evidence="2">The sequence shown here is derived from an EMBL/GenBank/DDBJ whole genome shotgun (WGS) entry which is preliminary data.</text>
</comment>
<organism evidence="2 3">
    <name type="scientific">Papaver atlanticum</name>
    <dbReference type="NCBI Taxonomy" id="357466"/>
    <lineage>
        <taxon>Eukaryota</taxon>
        <taxon>Viridiplantae</taxon>
        <taxon>Streptophyta</taxon>
        <taxon>Embryophyta</taxon>
        <taxon>Tracheophyta</taxon>
        <taxon>Spermatophyta</taxon>
        <taxon>Magnoliopsida</taxon>
        <taxon>Ranunculales</taxon>
        <taxon>Papaveraceae</taxon>
        <taxon>Papaveroideae</taxon>
        <taxon>Papaver</taxon>
    </lineage>
</organism>
<gene>
    <name evidence="2" type="ORF">MKW98_006861</name>
</gene>
<keyword evidence="1" id="KW-0812">Transmembrane</keyword>
<dbReference type="Proteomes" id="UP001202328">
    <property type="component" value="Unassembled WGS sequence"/>
</dbReference>
<dbReference type="EMBL" id="JAJJMB010008592">
    <property type="protein sequence ID" value="KAI3922730.1"/>
    <property type="molecule type" value="Genomic_DNA"/>
</dbReference>
<evidence type="ECO:0000313" key="2">
    <source>
        <dbReference type="EMBL" id="KAI3922730.1"/>
    </source>
</evidence>
<evidence type="ECO:0000256" key="1">
    <source>
        <dbReference type="SAM" id="Phobius"/>
    </source>
</evidence>
<sequence length="214" mass="25025">MLSLQASILLLTRTSRMLNIFIDYVLVSFISLSIMGLMNQNLRKKTLDAAKYYKPGYHKCNLLHLSELQRHWVEVCGQSSWARHSYDPSARCPQMITELKCLPICQFVMGFEAKLIQLFLTRRRNGRLWKDERIVPRASAKLGDQILHKSLYHASSRPVWRSNHKTLVMNICNRTSRNVHLLLRTYVHEYFTVRRYMASYAGIIKGYPSMTESL</sequence>
<feature type="transmembrane region" description="Helical" evidence="1">
    <location>
        <begin position="20"/>
        <end position="38"/>
    </location>
</feature>
<accession>A0AAD4SSV4</accession>
<proteinExistence type="predicted"/>
<dbReference type="AlphaFoldDB" id="A0AAD4SSV4"/>
<keyword evidence="3" id="KW-1185">Reference proteome</keyword>
<keyword evidence="1" id="KW-1133">Transmembrane helix</keyword>